<reference evidence="3" key="1">
    <citation type="submission" date="2019-06" db="EMBL/GenBank/DDBJ databases">
        <title>Draft genome sequence of the griseofulvin-producing fungus Xylaria cubensis strain G536.</title>
        <authorList>
            <person name="Mead M.E."/>
            <person name="Raja H.A."/>
            <person name="Steenwyk J.L."/>
            <person name="Knowles S.L."/>
            <person name="Oberlies N.H."/>
            <person name="Rokas A."/>
        </authorList>
    </citation>
    <scope>NUCLEOTIDE SEQUENCE [LARGE SCALE GENOMIC DNA]</scope>
    <source>
        <strain evidence="3">G536</strain>
    </source>
</reference>
<evidence type="ECO:0000313" key="2">
    <source>
        <dbReference type="EMBL" id="TRX89808.1"/>
    </source>
</evidence>
<comment type="caution">
    <text evidence="2">The sequence shown here is derived from an EMBL/GenBank/DDBJ whole genome shotgun (WGS) entry which is preliminary data.</text>
</comment>
<proteinExistence type="predicted"/>
<sequence>MSLSGNFAHDFEVAIGVAAGVTIAVLILVCVAAHFGPRVCGMGRREKWLSTDVEKSGFQGSADVPLVAGTSNHP</sequence>
<protein>
    <submittedName>
        <fullName evidence="2">Uncharacterized protein</fullName>
    </submittedName>
</protein>
<accession>A0A553HPC6</accession>
<dbReference type="OrthoDB" id="4770208at2759"/>
<dbReference type="Proteomes" id="UP000319160">
    <property type="component" value="Unassembled WGS sequence"/>
</dbReference>
<dbReference type="EMBL" id="VFLP01000062">
    <property type="protein sequence ID" value="TRX89808.1"/>
    <property type="molecule type" value="Genomic_DNA"/>
</dbReference>
<organism evidence="2 3">
    <name type="scientific">Xylaria flabelliformis</name>
    <dbReference type="NCBI Taxonomy" id="2512241"/>
    <lineage>
        <taxon>Eukaryota</taxon>
        <taxon>Fungi</taxon>
        <taxon>Dikarya</taxon>
        <taxon>Ascomycota</taxon>
        <taxon>Pezizomycotina</taxon>
        <taxon>Sordariomycetes</taxon>
        <taxon>Xylariomycetidae</taxon>
        <taxon>Xylariales</taxon>
        <taxon>Xylariaceae</taxon>
        <taxon>Xylaria</taxon>
    </lineage>
</organism>
<keyword evidence="1" id="KW-0472">Membrane</keyword>
<keyword evidence="1" id="KW-0812">Transmembrane</keyword>
<evidence type="ECO:0000256" key="1">
    <source>
        <dbReference type="SAM" id="Phobius"/>
    </source>
</evidence>
<evidence type="ECO:0000313" key="3">
    <source>
        <dbReference type="Proteomes" id="UP000319160"/>
    </source>
</evidence>
<keyword evidence="3" id="KW-1185">Reference proteome</keyword>
<gene>
    <name evidence="2" type="ORF">FHL15_009241</name>
</gene>
<feature type="transmembrane region" description="Helical" evidence="1">
    <location>
        <begin position="13"/>
        <end position="35"/>
    </location>
</feature>
<keyword evidence="1" id="KW-1133">Transmembrane helix</keyword>
<dbReference type="AlphaFoldDB" id="A0A553HPC6"/>
<name>A0A553HPC6_9PEZI</name>